<sequence>MPSFLQIIGIIKIKRKYGKDLPDIHQYQSSIQYDLPFKDFSHSRGIPAQRYAYDLLILDENGQSYRGNPKDVESYYCYDQAILSPADGEVVEVVAHEDETNLPSQNI</sequence>
<proteinExistence type="predicted"/>
<dbReference type="Proteomes" id="UP001158066">
    <property type="component" value="Unassembled WGS sequence"/>
</dbReference>
<dbReference type="RefSeq" id="WP_283410524.1">
    <property type="nucleotide sequence ID" value="NZ_FXUF01000017.1"/>
</dbReference>
<dbReference type="AlphaFoldDB" id="A0AA45WYV6"/>
<comment type="caution">
    <text evidence="1">The sequence shown here is derived from an EMBL/GenBank/DDBJ whole genome shotgun (WGS) entry which is preliminary data.</text>
</comment>
<dbReference type="EMBL" id="FXUF01000017">
    <property type="protein sequence ID" value="SMP68610.1"/>
    <property type="molecule type" value="Genomic_DNA"/>
</dbReference>
<gene>
    <name evidence="1" type="ORF">SAMN06296020_11730</name>
</gene>
<evidence type="ECO:0000313" key="1">
    <source>
        <dbReference type="EMBL" id="SMP68610.1"/>
    </source>
</evidence>
<evidence type="ECO:0000313" key="2">
    <source>
        <dbReference type="Proteomes" id="UP001158066"/>
    </source>
</evidence>
<protein>
    <submittedName>
        <fullName evidence="1">Uncharacterized protein</fullName>
    </submittedName>
</protein>
<name>A0AA45WYV6_9CLOT</name>
<keyword evidence="2" id="KW-1185">Reference proteome</keyword>
<accession>A0AA45WYV6</accession>
<organism evidence="1 2">
    <name type="scientific">Anoxynatronum buryatiense</name>
    <dbReference type="NCBI Taxonomy" id="489973"/>
    <lineage>
        <taxon>Bacteria</taxon>
        <taxon>Bacillati</taxon>
        <taxon>Bacillota</taxon>
        <taxon>Clostridia</taxon>
        <taxon>Eubacteriales</taxon>
        <taxon>Clostridiaceae</taxon>
        <taxon>Anoxynatronum</taxon>
    </lineage>
</organism>
<reference evidence="1" key="1">
    <citation type="submission" date="2017-05" db="EMBL/GenBank/DDBJ databases">
        <authorList>
            <person name="Varghese N."/>
            <person name="Submissions S."/>
        </authorList>
    </citation>
    <scope>NUCLEOTIDE SEQUENCE</scope>
    <source>
        <strain evidence="1">Su22</strain>
    </source>
</reference>